<dbReference type="SUPFAM" id="SSF56024">
    <property type="entry name" value="Phospholipase D/nuclease"/>
    <property type="match status" value="1"/>
</dbReference>
<feature type="region of interest" description="Disordered" evidence="4">
    <location>
        <begin position="1"/>
        <end position="22"/>
    </location>
</feature>
<sequence length="1241" mass="139390">MAHRSQNSSQGDDPFDPHYLPPHYREEYRQAIDALVEEDLEGYYEFLQSADVVDFLCQPEVEHIKSTVQVPIQTTQPELAYLEAEADGSSDTYWPVHSDLDAPALELGWPPQHNCFGPTEVTMLVNPSDRNMPSIKEQARRLICSAQQVIAVVMDMFTDVDLFADLLDATMRNVAVYILLDEQNAHYFTAMVTNCKVNLERIHLMRVRTVSGTTYLCRTGKSFKGQMMDRFLLVDCKAVLSGNYSFMWSFEKIHRCVAHLFLGELVTTFDEEFRILYAQSQALVIENALVPLLEESCYSKHRTPSFRNPIGYQPMESSSYAGYLGHPFGDRIDKDYNMLPFRRVDPFHCPVEPAEMYNNRHSSKHIRMEQSFMEQGRSMMTSRKMERAHKRHSYAEGSHDSYASSQQLMKNRVMNNLEEMEALSTYSYKEQHNYQGVGPGSGHAINEKIKHHGYSWTDHQYFDTGYPLEQEPPGSYSRIVDCLSSSSSKDIIHDSENVMTSGERDYSDVNPKRMSLGQPYICQTSPTQLHPPDQRPLFTESCLDRQPQDPGMKQGLRRWRINSYLSAFEDATEEALPVPLGPDAFELPSSSEAKLYSPGPSATRFNTEDFSRITTFKQDLIPHDGKPKPPEMQKDLSGDQTSVATDSKVTPTASESSTTTESDKAEETELREPREISITKQESFRSRVSPMFQRSSRLRSSLIFSSCNLEQNSSLVTKFTSGLDHKENRDEEENDPLKPSTAVAQILEKRRCTIREPFDWRIHKRPAVNEIKESKESTEESKESTEESTTDKTPKESVHGKEQTKLAEPLKIAPEKQPMITAPIEPFLSTTPFLNMNDPEIRLLYFKELAAKRKASKMAMDSIVRGPDLSENTPDTNLKTPGISAILTDSNLKLTGTSIVGKESAAENPIKTAINRPSISIAPAEPVSNKPEVPTAPELLNQTPAGKKKTSESDREGQDSQPSADVPKTTKSEPKKDVLKPHKGSHSHVSCDKELHSDATDTEKQEIKKARNHCASSMTLSEQGKSLQNNPCLTVTDSSVEGKQDAKAMEFVKKHPQKLQGLLGIKGDMEVVALVAADKAGAPTISSVPEVSEKESCTVSQSHTEARQAIQSVTKNSKEEKADQRPLSSPALKAAQSRYQTNVIYSSNLRDDTKVMLEQISASSQNRMELAKKASVGSTDEAKVGEADGSVHMEDTPSLPHHGRTRIMHAQSNPQERENLLKKIENMRKENKVYSRFEMGS</sequence>
<feature type="compositionally biased region" description="Polar residues" evidence="4">
    <location>
        <begin position="638"/>
        <end position="651"/>
    </location>
</feature>
<dbReference type="Pfam" id="PF07894">
    <property type="entry name" value="SACK1"/>
    <property type="match status" value="1"/>
</dbReference>
<feature type="compositionally biased region" description="Basic and acidic residues" evidence="4">
    <location>
        <begin position="661"/>
        <end position="683"/>
    </location>
</feature>
<feature type="compositionally biased region" description="Basic and acidic residues" evidence="4">
    <location>
        <begin position="620"/>
        <end position="637"/>
    </location>
</feature>
<feature type="region of interest" description="Disordered" evidence="4">
    <location>
        <begin position="618"/>
        <end position="683"/>
    </location>
</feature>
<feature type="region of interest" description="Disordered" evidence="4">
    <location>
        <begin position="922"/>
        <end position="1031"/>
    </location>
</feature>
<feature type="compositionally biased region" description="Basic and acidic residues" evidence="4">
    <location>
        <begin position="1180"/>
        <end position="1195"/>
    </location>
</feature>
<dbReference type="PANTHER" id="PTHR16181">
    <property type="entry name" value="PROTEIN FAM83A-RELATED"/>
    <property type="match status" value="1"/>
</dbReference>
<feature type="compositionally biased region" description="Polar residues" evidence="4">
    <location>
        <begin position="1"/>
        <end position="11"/>
    </location>
</feature>
<comment type="subcellular location">
    <subcellularLocation>
        <location evidence="1">Cytoplasm</location>
    </subcellularLocation>
</comment>
<dbReference type="InterPro" id="IPR050944">
    <property type="entry name" value="FAM83"/>
</dbReference>
<proteinExistence type="inferred from homology"/>
<dbReference type="GO" id="GO:1990254">
    <property type="term" value="F:keratin filament binding"/>
    <property type="evidence" value="ECO:0007669"/>
    <property type="project" value="TreeGrafter"/>
</dbReference>
<dbReference type="AlphaFoldDB" id="A0AAD7SJU9"/>
<comment type="caution">
    <text evidence="6">The sequence shown here is derived from an EMBL/GenBank/DDBJ whole genome shotgun (WGS) entry which is preliminary data.</text>
</comment>
<dbReference type="GO" id="GO:0044380">
    <property type="term" value="P:protein localization to cytoskeleton"/>
    <property type="evidence" value="ECO:0007669"/>
    <property type="project" value="TreeGrafter"/>
</dbReference>
<evidence type="ECO:0000256" key="2">
    <source>
        <dbReference type="ARBA" id="ARBA00006937"/>
    </source>
</evidence>
<dbReference type="GO" id="GO:0007165">
    <property type="term" value="P:signal transduction"/>
    <property type="evidence" value="ECO:0007669"/>
    <property type="project" value="TreeGrafter"/>
</dbReference>
<feature type="region of interest" description="Disordered" evidence="4">
    <location>
        <begin position="1112"/>
        <end position="1134"/>
    </location>
</feature>
<keyword evidence="3" id="KW-0963">Cytoplasm</keyword>
<feature type="compositionally biased region" description="Basic and acidic residues" evidence="4">
    <location>
        <begin position="989"/>
        <end position="1009"/>
    </location>
</feature>
<comment type="similarity">
    <text evidence="2">Belongs to the FAM83 family.</text>
</comment>
<feature type="region of interest" description="Disordered" evidence="4">
    <location>
        <begin position="1172"/>
        <end position="1219"/>
    </location>
</feature>
<dbReference type="InterPro" id="IPR012461">
    <property type="entry name" value="SACK1"/>
</dbReference>
<evidence type="ECO:0000256" key="4">
    <source>
        <dbReference type="SAM" id="MobiDB-lite"/>
    </source>
</evidence>
<evidence type="ECO:0000256" key="3">
    <source>
        <dbReference type="ARBA" id="ARBA00022490"/>
    </source>
</evidence>
<evidence type="ECO:0000259" key="5">
    <source>
        <dbReference type="Pfam" id="PF07894"/>
    </source>
</evidence>
<evidence type="ECO:0000256" key="1">
    <source>
        <dbReference type="ARBA" id="ARBA00004496"/>
    </source>
</evidence>
<feature type="compositionally biased region" description="Basic and acidic residues" evidence="4">
    <location>
        <begin position="771"/>
        <end position="805"/>
    </location>
</feature>
<dbReference type="GO" id="GO:0030335">
    <property type="term" value="P:positive regulation of cell migration"/>
    <property type="evidence" value="ECO:0007669"/>
    <property type="project" value="TreeGrafter"/>
</dbReference>
<dbReference type="GO" id="GO:0005737">
    <property type="term" value="C:cytoplasm"/>
    <property type="evidence" value="ECO:0007669"/>
    <property type="project" value="UniProtKB-SubCell"/>
</dbReference>
<gene>
    <name evidence="6" type="ORF">AAFF_G00364880</name>
</gene>
<protein>
    <recommendedName>
        <fullName evidence="5">Scaffolding anchor of CK1 domain-containing protein</fullName>
    </recommendedName>
</protein>
<dbReference type="GO" id="GO:0045095">
    <property type="term" value="C:keratin filament"/>
    <property type="evidence" value="ECO:0007669"/>
    <property type="project" value="TreeGrafter"/>
</dbReference>
<feature type="compositionally biased region" description="Basic and acidic residues" evidence="4">
    <location>
        <begin position="968"/>
        <end position="980"/>
    </location>
</feature>
<dbReference type="GO" id="GO:0019901">
    <property type="term" value="F:protein kinase binding"/>
    <property type="evidence" value="ECO:0007669"/>
    <property type="project" value="TreeGrafter"/>
</dbReference>
<dbReference type="GO" id="GO:0045104">
    <property type="term" value="P:intermediate filament cytoskeleton organization"/>
    <property type="evidence" value="ECO:0007669"/>
    <property type="project" value="TreeGrafter"/>
</dbReference>
<feature type="compositionally biased region" description="Polar residues" evidence="4">
    <location>
        <begin position="1014"/>
        <end position="1031"/>
    </location>
</feature>
<dbReference type="Proteomes" id="UP001221898">
    <property type="component" value="Unassembled WGS sequence"/>
</dbReference>
<accession>A0AAD7SJU9</accession>
<dbReference type="FunFam" id="3.30.870.10:FF:000004">
    <property type="entry name" value="protein FAM83H isoform X2"/>
    <property type="match status" value="1"/>
</dbReference>
<dbReference type="EMBL" id="JAINUG010000062">
    <property type="protein sequence ID" value="KAJ8402816.1"/>
    <property type="molecule type" value="Genomic_DNA"/>
</dbReference>
<dbReference type="PANTHER" id="PTHR16181:SF16">
    <property type="entry name" value="FAMILY WITH SEQUENCE SIMILARITY 83 MEMBER HA"/>
    <property type="match status" value="1"/>
</dbReference>
<feature type="compositionally biased region" description="Basic and acidic residues" evidence="4">
    <location>
        <begin position="949"/>
        <end position="958"/>
    </location>
</feature>
<organism evidence="6 7">
    <name type="scientific">Aldrovandia affinis</name>
    <dbReference type="NCBI Taxonomy" id="143900"/>
    <lineage>
        <taxon>Eukaryota</taxon>
        <taxon>Metazoa</taxon>
        <taxon>Chordata</taxon>
        <taxon>Craniata</taxon>
        <taxon>Vertebrata</taxon>
        <taxon>Euteleostomi</taxon>
        <taxon>Actinopterygii</taxon>
        <taxon>Neopterygii</taxon>
        <taxon>Teleostei</taxon>
        <taxon>Notacanthiformes</taxon>
        <taxon>Halosauridae</taxon>
        <taxon>Aldrovandia</taxon>
    </lineage>
</organism>
<feature type="domain" description="Scaffolding anchor of CK1" evidence="5">
    <location>
        <begin position="14"/>
        <end position="281"/>
    </location>
</feature>
<keyword evidence="7" id="KW-1185">Reference proteome</keyword>
<name>A0AAD7SJU9_9TELE</name>
<evidence type="ECO:0000313" key="6">
    <source>
        <dbReference type="EMBL" id="KAJ8402816.1"/>
    </source>
</evidence>
<feature type="region of interest" description="Disordered" evidence="4">
    <location>
        <begin position="771"/>
        <end position="807"/>
    </location>
</feature>
<dbReference type="Gene3D" id="3.30.870.10">
    <property type="entry name" value="Endonuclease Chain A"/>
    <property type="match status" value="1"/>
</dbReference>
<reference evidence="6" key="1">
    <citation type="journal article" date="2023" name="Science">
        <title>Genome structures resolve the early diversification of teleost fishes.</title>
        <authorList>
            <person name="Parey E."/>
            <person name="Louis A."/>
            <person name="Montfort J."/>
            <person name="Bouchez O."/>
            <person name="Roques C."/>
            <person name="Iampietro C."/>
            <person name="Lluch J."/>
            <person name="Castinel A."/>
            <person name="Donnadieu C."/>
            <person name="Desvignes T."/>
            <person name="Floi Bucao C."/>
            <person name="Jouanno E."/>
            <person name="Wen M."/>
            <person name="Mejri S."/>
            <person name="Dirks R."/>
            <person name="Jansen H."/>
            <person name="Henkel C."/>
            <person name="Chen W.J."/>
            <person name="Zahm M."/>
            <person name="Cabau C."/>
            <person name="Klopp C."/>
            <person name="Thompson A.W."/>
            <person name="Robinson-Rechavi M."/>
            <person name="Braasch I."/>
            <person name="Lecointre G."/>
            <person name="Bobe J."/>
            <person name="Postlethwait J.H."/>
            <person name="Berthelot C."/>
            <person name="Roest Crollius H."/>
            <person name="Guiguen Y."/>
        </authorList>
    </citation>
    <scope>NUCLEOTIDE SEQUENCE</scope>
    <source>
        <strain evidence="6">NC1722</strain>
    </source>
</reference>
<evidence type="ECO:0000313" key="7">
    <source>
        <dbReference type="Proteomes" id="UP001221898"/>
    </source>
</evidence>